<feature type="compositionally biased region" description="Basic and acidic residues" evidence="1">
    <location>
        <begin position="1"/>
        <end position="13"/>
    </location>
</feature>
<dbReference type="OrthoDB" id="292792at2"/>
<evidence type="ECO:0000256" key="1">
    <source>
        <dbReference type="SAM" id="MobiDB-lite"/>
    </source>
</evidence>
<organism evidence="3 4">
    <name type="scientific">Flavobacterium hercynium</name>
    <dbReference type="NCBI Taxonomy" id="387094"/>
    <lineage>
        <taxon>Bacteria</taxon>
        <taxon>Pseudomonadati</taxon>
        <taxon>Bacteroidota</taxon>
        <taxon>Flavobacteriia</taxon>
        <taxon>Flavobacteriales</taxon>
        <taxon>Flavobacteriaceae</taxon>
        <taxon>Flavobacterium</taxon>
    </lineage>
</organism>
<proteinExistence type="predicted"/>
<gene>
    <name evidence="3" type="ORF">B0A66_12840</name>
</gene>
<feature type="region of interest" description="Disordered" evidence="1">
    <location>
        <begin position="1"/>
        <end position="37"/>
    </location>
</feature>
<sequence length="610" mass="66955">MNTRVEKTLENESKAAASSVPKQQSNGASSFELVNNRPEDIAQRRLQETINNSPRVKQLKNLQDIANNFNSQTVQQKKDIQETLQGKFEPVEKEENKTGLPDNLKNGIENLSGYSMSDVNVHYNSDKPAQLHAHAYAQGTDIHLSTGQEKYLPHEAWHVVQQKQGRVKPTVQMKGEVSVNDDTGLENEADLMGIKSQSAGELITKDKVQLKKKLNDTPPAQQTVMQKVSSVIVGESHSKPKINVVRKDVFFSTNPGKGWTMSSEPSKLAAALIQHNDFVPPGNFKTELERQMRTNGGLKNVMTTAESISNGNEKSWGAEDYIIGYGSTASVGSNIAPKDKRTHIENPQVRDNAVFLRTLSALGNHSIPKASVNSGYPNKSGYQILELMGVANAEALLGSLSIAIQNKWTELKKSDGLLGRVHVLPPSITLTDENNVNSTLVPPATIDSWISETTSNIEKGLQELLDVSITEISNLLSDEFNDPLKSKNPGEQLIKNIANLKYGGEASVLSRMHAVASIARTITQLKGMSDNNEDFQNGKPLLATLNTGYVVGDSHLTDFEKIKSDHKKNDKLSSLIDNTTIVRESQYNDLKKSAKEAVISTNRSNTLTIT</sequence>
<dbReference type="Proteomes" id="UP000198345">
    <property type="component" value="Unassembled WGS sequence"/>
</dbReference>
<dbReference type="EMBL" id="MUGW01000025">
    <property type="protein sequence ID" value="OXA90448.1"/>
    <property type="molecule type" value="Genomic_DNA"/>
</dbReference>
<dbReference type="InterPro" id="IPR025295">
    <property type="entry name" value="eCIS_core_dom"/>
</dbReference>
<evidence type="ECO:0000259" key="2">
    <source>
        <dbReference type="Pfam" id="PF13699"/>
    </source>
</evidence>
<dbReference type="RefSeq" id="WP_089050238.1">
    <property type="nucleotide sequence ID" value="NZ_FXTV01000009.1"/>
</dbReference>
<protein>
    <recommendedName>
        <fullName evidence="2">eCIS core domain-containing protein</fullName>
    </recommendedName>
</protein>
<comment type="caution">
    <text evidence="3">The sequence shown here is derived from an EMBL/GenBank/DDBJ whole genome shotgun (WGS) entry which is preliminary data.</text>
</comment>
<accession>A0A226H9C7</accession>
<feature type="domain" description="eCIS core" evidence="2">
    <location>
        <begin position="100"/>
        <end position="165"/>
    </location>
</feature>
<evidence type="ECO:0000313" key="4">
    <source>
        <dbReference type="Proteomes" id="UP000198345"/>
    </source>
</evidence>
<feature type="compositionally biased region" description="Polar residues" evidence="1">
    <location>
        <begin position="20"/>
        <end position="33"/>
    </location>
</feature>
<keyword evidence="4" id="KW-1185">Reference proteome</keyword>
<dbReference type="Pfam" id="PF13699">
    <property type="entry name" value="eCIS_core"/>
    <property type="match status" value="1"/>
</dbReference>
<dbReference type="AlphaFoldDB" id="A0A226H9C7"/>
<reference evidence="3 4" key="1">
    <citation type="submission" date="2016-11" db="EMBL/GenBank/DDBJ databases">
        <title>Whole genomes of Flavobacteriaceae.</title>
        <authorList>
            <person name="Stine C."/>
            <person name="Li C."/>
            <person name="Tadesse D."/>
        </authorList>
    </citation>
    <scope>NUCLEOTIDE SEQUENCE [LARGE SCALE GENOMIC DNA]</scope>
    <source>
        <strain evidence="3 4">DSM 18292</strain>
    </source>
</reference>
<name>A0A226H9C7_9FLAO</name>
<evidence type="ECO:0000313" key="3">
    <source>
        <dbReference type="EMBL" id="OXA90448.1"/>
    </source>
</evidence>